<protein>
    <recommendedName>
        <fullName evidence="1">BTB domain-containing protein</fullName>
    </recommendedName>
</protein>
<evidence type="ECO:0000313" key="3">
    <source>
        <dbReference type="Proteomes" id="UP000714618"/>
    </source>
</evidence>
<gene>
    <name evidence="2" type="ORF">AWRI4233_LOCUS9446</name>
</gene>
<dbReference type="EMBL" id="CAIJEO010000012">
    <property type="protein sequence ID" value="CAD0100621.1"/>
    <property type="molecule type" value="Genomic_DNA"/>
</dbReference>
<dbReference type="SUPFAM" id="SSF54695">
    <property type="entry name" value="POZ domain"/>
    <property type="match status" value="1"/>
</dbReference>
<keyword evidence="3" id="KW-1185">Reference proteome</keyword>
<feature type="non-terminal residue" evidence="2">
    <location>
        <position position="409"/>
    </location>
</feature>
<feature type="domain" description="BTB" evidence="1">
    <location>
        <begin position="10"/>
        <end position="78"/>
    </location>
</feature>
<evidence type="ECO:0000313" key="2">
    <source>
        <dbReference type="EMBL" id="CAD0100621.1"/>
    </source>
</evidence>
<dbReference type="InterPro" id="IPR000210">
    <property type="entry name" value="BTB/POZ_dom"/>
</dbReference>
<name>A0A9N8PLI4_9PEZI</name>
<comment type="caution">
    <text evidence="2">The sequence shown here is derived from an EMBL/GenBank/DDBJ whole genome shotgun (WGS) entry which is preliminary data.</text>
</comment>
<accession>A0A9N8PLI4</accession>
<dbReference type="SMART" id="SM00225">
    <property type="entry name" value="BTB"/>
    <property type="match status" value="1"/>
</dbReference>
<dbReference type="PROSITE" id="PS50097">
    <property type="entry name" value="BTB"/>
    <property type="match status" value="1"/>
</dbReference>
<dbReference type="PANTHER" id="PTHR24413">
    <property type="entry name" value="SPECKLE-TYPE POZ PROTEIN"/>
    <property type="match status" value="1"/>
</dbReference>
<dbReference type="AlphaFoldDB" id="A0A9N8PLI4"/>
<dbReference type="Proteomes" id="UP000714618">
    <property type="component" value="Unassembled WGS sequence"/>
</dbReference>
<evidence type="ECO:0000259" key="1">
    <source>
        <dbReference type="PROSITE" id="PS50097"/>
    </source>
</evidence>
<proteinExistence type="predicted"/>
<sequence>MKFYCSDKYSDVTVKVSNLSLPAHRIILAQHSVYFKRAFLGRFPVASSTVIDLGEDDHFDMVRAMIRFMYTGNVPYTVLPGESVVEAMADLFVLADKYDVEGLRVSVCNHFTCAIDSAFSEGKNIVQHRFITSIVPRICGLNALQLADKRLRQSIMKLCKVHWSTLLLDADFCALFVTGQLFDTDNGSGFLQHLSLEVDENGQHVSNTKICLDTWRPIPDFGDGQMVAAHRILLSTHSAYFDDMLKRYSVVSNTRLAFFLSTLIDDLRLTRLQNDCIDLGREDDPILIETMLHETFDPEYVAKAHDLAAFSAAMCLLTKKYDLRDASYRHRHRFVETMNKEKEEPSYPQAIALVCGPDSSKFADTMLPEKAFESCLKDAKTLMLKEGTLFSAEYAGWFAAELATLIKED</sequence>
<dbReference type="Gene3D" id="3.30.710.10">
    <property type="entry name" value="Potassium Channel Kv1.1, Chain A"/>
    <property type="match status" value="1"/>
</dbReference>
<dbReference type="OrthoDB" id="6359816at2759"/>
<dbReference type="Pfam" id="PF00651">
    <property type="entry name" value="BTB"/>
    <property type="match status" value="1"/>
</dbReference>
<reference evidence="2" key="1">
    <citation type="submission" date="2020-06" db="EMBL/GenBank/DDBJ databases">
        <authorList>
            <person name="Onetto C."/>
        </authorList>
    </citation>
    <scope>NUCLEOTIDE SEQUENCE</scope>
</reference>
<organism evidence="2 3">
    <name type="scientific">Aureobasidium mustum</name>
    <dbReference type="NCBI Taxonomy" id="2773714"/>
    <lineage>
        <taxon>Eukaryota</taxon>
        <taxon>Fungi</taxon>
        <taxon>Dikarya</taxon>
        <taxon>Ascomycota</taxon>
        <taxon>Pezizomycotina</taxon>
        <taxon>Dothideomycetes</taxon>
        <taxon>Dothideomycetidae</taxon>
        <taxon>Dothideales</taxon>
        <taxon>Saccotheciaceae</taxon>
        <taxon>Aureobasidium</taxon>
    </lineage>
</organism>
<dbReference type="CDD" id="cd18186">
    <property type="entry name" value="BTB_POZ_ZBTB_KLHL-like"/>
    <property type="match status" value="1"/>
</dbReference>
<dbReference type="InterPro" id="IPR011333">
    <property type="entry name" value="SKP1/BTB/POZ_sf"/>
</dbReference>